<dbReference type="STRING" id="98765.A0A2R6S656"/>
<reference evidence="2 3" key="1">
    <citation type="submission" date="2018-02" db="EMBL/GenBank/DDBJ databases">
        <title>Genome sequence of the basidiomycete white-rot fungus Phlebia centrifuga.</title>
        <authorList>
            <person name="Granchi Z."/>
            <person name="Peng M."/>
            <person name="de Vries R.P."/>
            <person name="Hilden K."/>
            <person name="Makela M.R."/>
            <person name="Grigoriev I."/>
            <person name="Riley R."/>
        </authorList>
    </citation>
    <scope>NUCLEOTIDE SEQUENCE [LARGE SCALE GENOMIC DNA]</scope>
    <source>
        <strain evidence="2 3">FBCC195</strain>
    </source>
</reference>
<protein>
    <submittedName>
        <fullName evidence="2">Uncharacterized protein</fullName>
    </submittedName>
</protein>
<organism evidence="2 3">
    <name type="scientific">Hermanssonia centrifuga</name>
    <dbReference type="NCBI Taxonomy" id="98765"/>
    <lineage>
        <taxon>Eukaryota</taxon>
        <taxon>Fungi</taxon>
        <taxon>Dikarya</taxon>
        <taxon>Basidiomycota</taxon>
        <taxon>Agaricomycotina</taxon>
        <taxon>Agaricomycetes</taxon>
        <taxon>Polyporales</taxon>
        <taxon>Meruliaceae</taxon>
        <taxon>Hermanssonia</taxon>
    </lineage>
</organism>
<comment type="caution">
    <text evidence="2">The sequence shown here is derived from an EMBL/GenBank/DDBJ whole genome shotgun (WGS) entry which is preliminary data.</text>
</comment>
<evidence type="ECO:0000313" key="3">
    <source>
        <dbReference type="Proteomes" id="UP000186601"/>
    </source>
</evidence>
<gene>
    <name evidence="2" type="ORF">PHLCEN_2v513</name>
</gene>
<dbReference type="Proteomes" id="UP000186601">
    <property type="component" value="Unassembled WGS sequence"/>
</dbReference>
<feature type="region of interest" description="Disordered" evidence="1">
    <location>
        <begin position="43"/>
        <end position="274"/>
    </location>
</feature>
<feature type="compositionally biased region" description="Polar residues" evidence="1">
    <location>
        <begin position="214"/>
        <end position="224"/>
    </location>
</feature>
<dbReference type="EMBL" id="MLYV02000033">
    <property type="protein sequence ID" value="PSS37689.1"/>
    <property type="molecule type" value="Genomic_DNA"/>
</dbReference>
<feature type="compositionally biased region" description="Polar residues" evidence="1">
    <location>
        <begin position="106"/>
        <end position="125"/>
    </location>
</feature>
<dbReference type="OrthoDB" id="28127at2759"/>
<evidence type="ECO:0000256" key="1">
    <source>
        <dbReference type="SAM" id="MobiDB-lite"/>
    </source>
</evidence>
<name>A0A2R6S656_9APHY</name>
<evidence type="ECO:0000313" key="2">
    <source>
        <dbReference type="EMBL" id="PSS37689.1"/>
    </source>
</evidence>
<feature type="compositionally biased region" description="Polar residues" evidence="1">
    <location>
        <begin position="176"/>
        <end position="186"/>
    </location>
</feature>
<sequence>MHSYFDEILNDTSDDVEDVIVEADGQWHTADNKFGSAAWKAAHPPIKDPTLSLPPTPIKRRSPTPVKPVINGDARPQAGPSNPEIVILDSDDEDEGQVKRELSPSVYRTANGSLGSYPPRSQTVESDVIDLTLDSDDEAPIMTTLHSKKRKSDERDLISPTEKIWKKSRLDGPASSGPNTPTSVSYAGSAGETKGGPYSPPRDPTRTLPPLSPNRYSNAYSSRTYPPPYIPSGTSPIPSRDPRTTNVSANSYPPSSYLSRPNGTASSSSGQWRT</sequence>
<feature type="compositionally biased region" description="Polar residues" evidence="1">
    <location>
        <begin position="244"/>
        <end position="274"/>
    </location>
</feature>
<dbReference type="AlphaFoldDB" id="A0A2R6S656"/>
<proteinExistence type="predicted"/>
<feature type="compositionally biased region" description="Basic and acidic residues" evidence="1">
    <location>
        <begin position="151"/>
        <end position="170"/>
    </location>
</feature>
<accession>A0A2R6S656</accession>
<keyword evidence="3" id="KW-1185">Reference proteome</keyword>